<dbReference type="PROSITE" id="PS50987">
    <property type="entry name" value="HTH_ARSR_2"/>
    <property type="match status" value="1"/>
</dbReference>
<dbReference type="CDD" id="cd07826">
    <property type="entry name" value="SRPBCC_CalC_Aha1-like_9"/>
    <property type="match status" value="1"/>
</dbReference>
<dbReference type="InterPro" id="IPR013538">
    <property type="entry name" value="ASHA1/2-like_C"/>
</dbReference>
<dbReference type="InterPro" id="IPR011991">
    <property type="entry name" value="ArsR-like_HTH"/>
</dbReference>
<dbReference type="EMBL" id="BJZS01000017">
    <property type="protein sequence ID" value="GEO94463.1"/>
    <property type="molecule type" value="Genomic_DNA"/>
</dbReference>
<dbReference type="InterPro" id="IPR001845">
    <property type="entry name" value="HTH_ArsR_DNA-bd_dom"/>
</dbReference>
<dbReference type="InterPro" id="IPR036390">
    <property type="entry name" value="WH_DNA-bd_sf"/>
</dbReference>
<evidence type="ECO:0000259" key="2">
    <source>
        <dbReference type="PROSITE" id="PS50987"/>
    </source>
</evidence>
<dbReference type="STRING" id="388357.GCA_001580365_01663"/>
<evidence type="ECO:0000313" key="4">
    <source>
        <dbReference type="Proteomes" id="UP000321103"/>
    </source>
</evidence>
<comment type="similarity">
    <text evidence="1">Belongs to the AHA1 family.</text>
</comment>
<reference evidence="3 4" key="1">
    <citation type="submission" date="2019-07" db="EMBL/GenBank/DDBJ databases">
        <title>Whole genome shotgun sequence of Kocuria turfanensis NBRC 107627.</title>
        <authorList>
            <person name="Hosoyama A."/>
            <person name="Uohara A."/>
            <person name="Ohji S."/>
            <person name="Ichikawa N."/>
        </authorList>
    </citation>
    <scope>NUCLEOTIDE SEQUENCE [LARGE SCALE GENOMIC DNA]</scope>
    <source>
        <strain evidence="3 4">NBRC 107627</strain>
    </source>
</reference>
<gene>
    <name evidence="3" type="ORF">KTU01_05860</name>
</gene>
<evidence type="ECO:0000313" key="3">
    <source>
        <dbReference type="EMBL" id="GEO94463.1"/>
    </source>
</evidence>
<dbReference type="Gene3D" id="3.30.530.20">
    <property type="match status" value="1"/>
</dbReference>
<accession>A0A512I9U7</accession>
<name>A0A512I9U7_9MICC</name>
<dbReference type="GO" id="GO:0003700">
    <property type="term" value="F:DNA-binding transcription factor activity"/>
    <property type="evidence" value="ECO:0007669"/>
    <property type="project" value="InterPro"/>
</dbReference>
<organism evidence="3 4">
    <name type="scientific">Kocuria turfanensis</name>
    <dbReference type="NCBI Taxonomy" id="388357"/>
    <lineage>
        <taxon>Bacteria</taxon>
        <taxon>Bacillati</taxon>
        <taxon>Actinomycetota</taxon>
        <taxon>Actinomycetes</taxon>
        <taxon>Micrococcales</taxon>
        <taxon>Micrococcaceae</taxon>
        <taxon>Kocuria</taxon>
    </lineage>
</organism>
<proteinExistence type="inferred from homology"/>
<dbReference type="PANTHER" id="PTHR38600:SF2">
    <property type="entry name" value="SLL0088 PROTEIN"/>
    <property type="match status" value="1"/>
</dbReference>
<dbReference type="Gene3D" id="1.10.10.10">
    <property type="entry name" value="Winged helix-like DNA-binding domain superfamily/Winged helix DNA-binding domain"/>
    <property type="match status" value="1"/>
</dbReference>
<sequence length="288" mass="32712">MTNTVDPDDDLLDRAFLALADPVRRRIVARLSRGPATVTELAEPFAISKQAVSKHIQVLEQAQLVTRTRDAQRRPVHLDPARLEALTAWIDRYRLVREEQFRRLDAVLDTRAAPRGAHREEPTMGHALYLTVPDDVPYIDFERDFDFPVAEVYRAHADPELFRQWIGPRGLRTRIDGFEFRAGGAYRFVQRGEDSAEEHAFRGVFHTVRENELVVQTFEYEGWPDAVDLEYLRFEDLGGGRCRLRGHTVHASQEARDGMVGSGMEKGMAEGYERLEELLAGLLGGQGG</sequence>
<dbReference type="NCBIfam" id="NF033788">
    <property type="entry name" value="HTH_metalloreg"/>
    <property type="match status" value="1"/>
</dbReference>
<dbReference type="SMART" id="SM00418">
    <property type="entry name" value="HTH_ARSR"/>
    <property type="match status" value="1"/>
</dbReference>
<dbReference type="InterPro" id="IPR023393">
    <property type="entry name" value="START-like_dom_sf"/>
</dbReference>
<protein>
    <recommendedName>
        <fullName evidence="2">HTH arsR-type domain-containing protein</fullName>
    </recommendedName>
</protein>
<dbReference type="PANTHER" id="PTHR38600">
    <property type="entry name" value="TRANSCRIPTIONAL REGULATORY PROTEIN"/>
    <property type="match status" value="1"/>
</dbReference>
<dbReference type="Proteomes" id="UP000321103">
    <property type="component" value="Unassembled WGS sequence"/>
</dbReference>
<dbReference type="SUPFAM" id="SSF46785">
    <property type="entry name" value="Winged helix' DNA-binding domain"/>
    <property type="match status" value="1"/>
</dbReference>
<evidence type="ECO:0000256" key="1">
    <source>
        <dbReference type="ARBA" id="ARBA00006817"/>
    </source>
</evidence>
<dbReference type="SUPFAM" id="SSF55961">
    <property type="entry name" value="Bet v1-like"/>
    <property type="match status" value="1"/>
</dbReference>
<dbReference type="CDD" id="cd00090">
    <property type="entry name" value="HTH_ARSR"/>
    <property type="match status" value="1"/>
</dbReference>
<dbReference type="AlphaFoldDB" id="A0A512I9U7"/>
<dbReference type="InterPro" id="IPR036388">
    <property type="entry name" value="WH-like_DNA-bd_sf"/>
</dbReference>
<comment type="caution">
    <text evidence="3">The sequence shown here is derived from an EMBL/GenBank/DDBJ whole genome shotgun (WGS) entry which is preliminary data.</text>
</comment>
<keyword evidence="4" id="KW-1185">Reference proteome</keyword>
<dbReference type="Pfam" id="PF08327">
    <property type="entry name" value="AHSA1"/>
    <property type="match status" value="1"/>
</dbReference>
<dbReference type="Pfam" id="PF12840">
    <property type="entry name" value="HTH_20"/>
    <property type="match status" value="1"/>
</dbReference>
<feature type="domain" description="HTH arsR-type" evidence="2">
    <location>
        <begin position="4"/>
        <end position="98"/>
    </location>
</feature>